<comment type="caution">
    <text evidence="2">The sequence shown here is derived from an EMBL/GenBank/DDBJ whole genome shotgun (WGS) entry which is preliminary data.</text>
</comment>
<dbReference type="AlphaFoldDB" id="A0A2N7CC62"/>
<evidence type="ECO:0000313" key="2">
    <source>
        <dbReference type="EMBL" id="PMF19635.1"/>
    </source>
</evidence>
<protein>
    <submittedName>
        <fullName evidence="2">Uncharacterized protein</fullName>
    </submittedName>
</protein>
<evidence type="ECO:0000313" key="3">
    <source>
        <dbReference type="Proteomes" id="UP000235405"/>
    </source>
</evidence>
<proteinExistence type="predicted"/>
<dbReference type="Proteomes" id="UP000235405">
    <property type="component" value="Unassembled WGS sequence"/>
</dbReference>
<organism evidence="2 3">
    <name type="scientific">Vibrio splendidus</name>
    <dbReference type="NCBI Taxonomy" id="29497"/>
    <lineage>
        <taxon>Bacteria</taxon>
        <taxon>Pseudomonadati</taxon>
        <taxon>Pseudomonadota</taxon>
        <taxon>Gammaproteobacteria</taxon>
        <taxon>Vibrionales</taxon>
        <taxon>Vibrionaceae</taxon>
        <taxon>Vibrio</taxon>
    </lineage>
</organism>
<dbReference type="RefSeq" id="WP_102482827.1">
    <property type="nucleotide sequence ID" value="NZ_MCSW01000185.1"/>
</dbReference>
<dbReference type="EMBL" id="MCSW01000185">
    <property type="protein sequence ID" value="PMF19635.1"/>
    <property type="molecule type" value="Genomic_DNA"/>
</dbReference>
<name>A0A2N7CC62_VIBSP</name>
<gene>
    <name evidence="2" type="ORF">BCV19_12735</name>
</gene>
<reference evidence="3" key="1">
    <citation type="submission" date="2016-07" db="EMBL/GenBank/DDBJ databases">
        <title>Nontailed viruses are major unrecognized killers of bacteria in the ocean.</title>
        <authorList>
            <person name="Kauffman K."/>
            <person name="Hussain F."/>
            <person name="Yang J."/>
            <person name="Arevalo P."/>
            <person name="Brown J."/>
            <person name="Cutler M."/>
            <person name="Kelly L."/>
            <person name="Polz M.F."/>
        </authorList>
    </citation>
    <scope>NUCLEOTIDE SEQUENCE [LARGE SCALE GENOMIC DNA]</scope>
    <source>
        <strain evidence="3">10N.286.54.F3</strain>
    </source>
</reference>
<evidence type="ECO:0000256" key="1">
    <source>
        <dbReference type="SAM" id="Coils"/>
    </source>
</evidence>
<accession>A0A2N7CC62</accession>
<keyword evidence="1" id="KW-0175">Coiled coil</keyword>
<sequence length="188" mass="21416">MPNNKMSSNHQSSIGKQKSAVQIELRFKLMEAISRDNHNIEITNEILKAIESDKALFSFSGVIEGINLDGGLSEFEPITRNTVNNHGKLERIQLRREEVKIKLLTPLAETTAVNCPVPKNLTKSEELEEEKLKVKKLNSDLASLRTAYKHLLNKVKRKLPLDPEIDSIVRSHNQKSLTRQRVKMKVIK</sequence>
<feature type="coiled-coil region" evidence="1">
    <location>
        <begin position="127"/>
        <end position="154"/>
    </location>
</feature>